<evidence type="ECO:0000313" key="3">
    <source>
        <dbReference type="EMBL" id="TYQ00390.1"/>
    </source>
</evidence>
<dbReference type="Proteomes" id="UP000323136">
    <property type="component" value="Unassembled WGS sequence"/>
</dbReference>
<accession>A0A5S5E174</accession>
<name>A0A5S5E174_9FLAO</name>
<dbReference type="InterPro" id="IPR050563">
    <property type="entry name" value="4-hydroxybenzoyl-CoA_TE"/>
</dbReference>
<reference evidence="3 4" key="1">
    <citation type="submission" date="2019-07" db="EMBL/GenBank/DDBJ databases">
        <title>Genomic Encyclopedia of Type Strains, Phase IV (KMG-IV): sequencing the most valuable type-strain genomes for metagenomic binning, comparative biology and taxonomic classification.</title>
        <authorList>
            <person name="Goeker M."/>
        </authorList>
    </citation>
    <scope>NUCLEOTIDE SEQUENCE [LARGE SCALE GENOMIC DNA]</scope>
    <source>
        <strain evidence="3 4">DSM 18961</strain>
    </source>
</reference>
<protein>
    <submittedName>
        <fullName evidence="3">Acyl-CoA thioester hydrolase</fullName>
    </submittedName>
</protein>
<evidence type="ECO:0000256" key="2">
    <source>
        <dbReference type="ARBA" id="ARBA00022801"/>
    </source>
</evidence>
<dbReference type="SUPFAM" id="SSF54637">
    <property type="entry name" value="Thioesterase/thiol ester dehydrase-isomerase"/>
    <property type="match status" value="1"/>
</dbReference>
<dbReference type="GO" id="GO:0047617">
    <property type="term" value="F:fatty acyl-CoA hydrolase activity"/>
    <property type="evidence" value="ECO:0007669"/>
    <property type="project" value="TreeGrafter"/>
</dbReference>
<dbReference type="InterPro" id="IPR029069">
    <property type="entry name" value="HotDog_dom_sf"/>
</dbReference>
<organism evidence="3 4">
    <name type="scientific">Tenacibaculum adriaticum</name>
    <dbReference type="NCBI Taxonomy" id="413713"/>
    <lineage>
        <taxon>Bacteria</taxon>
        <taxon>Pseudomonadati</taxon>
        <taxon>Bacteroidota</taxon>
        <taxon>Flavobacteriia</taxon>
        <taxon>Flavobacteriales</taxon>
        <taxon>Flavobacteriaceae</taxon>
        <taxon>Tenacibaculum</taxon>
    </lineage>
</organism>
<keyword evidence="4" id="KW-1185">Reference proteome</keyword>
<comment type="similarity">
    <text evidence="1">Belongs to the 4-hydroxybenzoyl-CoA thioesterase family.</text>
</comment>
<dbReference type="CDD" id="cd00586">
    <property type="entry name" value="4HBT"/>
    <property type="match status" value="1"/>
</dbReference>
<dbReference type="EMBL" id="VNIA01000001">
    <property type="protein sequence ID" value="TYQ00390.1"/>
    <property type="molecule type" value="Genomic_DNA"/>
</dbReference>
<proteinExistence type="inferred from homology"/>
<dbReference type="AlphaFoldDB" id="A0A5S5E174"/>
<dbReference type="PANTHER" id="PTHR31793">
    <property type="entry name" value="4-HYDROXYBENZOYL-COA THIOESTERASE FAMILY MEMBER"/>
    <property type="match status" value="1"/>
</dbReference>
<evidence type="ECO:0000256" key="1">
    <source>
        <dbReference type="ARBA" id="ARBA00005953"/>
    </source>
</evidence>
<evidence type="ECO:0000313" key="4">
    <source>
        <dbReference type="Proteomes" id="UP000323136"/>
    </source>
</evidence>
<sequence length="149" mass="17331">MSFIVNFTTRWADFDANVHMRHTAYNDYCAEARLRFFNKFGITIHDFTREKVGPILFEENTRFLKEIHMGEDISVNLKITGLSSKGERWKIQHEVFNGAGKLSAIVTVYGAWLDLVQRKLTIPPSKFQQIFTDAEKTHDFTEIVLKSEK</sequence>
<dbReference type="OrthoDB" id="760345at2"/>
<comment type="caution">
    <text evidence="3">The sequence shown here is derived from an EMBL/GenBank/DDBJ whole genome shotgun (WGS) entry which is preliminary data.</text>
</comment>
<dbReference type="Gene3D" id="3.10.129.10">
    <property type="entry name" value="Hotdog Thioesterase"/>
    <property type="match status" value="1"/>
</dbReference>
<dbReference type="RefSeq" id="WP_148869305.1">
    <property type="nucleotide sequence ID" value="NZ_VNIA01000001.1"/>
</dbReference>
<dbReference type="PANTHER" id="PTHR31793:SF27">
    <property type="entry name" value="NOVEL THIOESTERASE SUPERFAMILY DOMAIN AND SAPOSIN A-TYPE DOMAIN CONTAINING PROTEIN (0610012H03RIK)"/>
    <property type="match status" value="1"/>
</dbReference>
<keyword evidence="2 3" id="KW-0378">Hydrolase</keyword>
<dbReference type="Pfam" id="PF13279">
    <property type="entry name" value="4HBT_2"/>
    <property type="match status" value="1"/>
</dbReference>
<gene>
    <name evidence="3" type="ORF">C7447_1011003</name>
</gene>